<dbReference type="InterPro" id="IPR013154">
    <property type="entry name" value="ADH-like_N"/>
</dbReference>
<evidence type="ECO:0000259" key="1">
    <source>
        <dbReference type="SMART" id="SM00829"/>
    </source>
</evidence>
<dbReference type="Proteomes" id="UP000465302">
    <property type="component" value="Unassembled WGS sequence"/>
</dbReference>
<reference evidence="3 4" key="1">
    <citation type="submission" date="2017-10" db="EMBL/GenBank/DDBJ databases">
        <title>The new phylogeny of genus Mycobacterium.</title>
        <authorList>
            <person name="Tortoli E."/>
            <person name="Trovato A."/>
            <person name="Cirillo D.M."/>
        </authorList>
    </citation>
    <scope>NUCLEOTIDE SEQUENCE [LARGE SCALE GENOMIC DNA]</scope>
    <source>
        <strain evidence="3 4">CCUG37673</strain>
    </source>
</reference>
<name>A0A2A7N640_MYCAG</name>
<evidence type="ECO:0000313" key="3">
    <source>
        <dbReference type="EMBL" id="PEG39515.1"/>
    </source>
</evidence>
<reference evidence="2" key="3">
    <citation type="submission" date="2020-02" db="EMBL/GenBank/DDBJ databases">
        <authorList>
            <person name="Matsumoto Y."/>
            <person name="Motooka D."/>
            <person name="Nakamura S."/>
        </authorList>
    </citation>
    <scope>NUCLEOTIDE SEQUENCE</scope>
    <source>
        <strain evidence="2">JCM 6377</strain>
    </source>
</reference>
<dbReference type="Proteomes" id="UP000220914">
    <property type="component" value="Unassembled WGS sequence"/>
</dbReference>
<dbReference type="Gene3D" id="3.40.50.720">
    <property type="entry name" value="NAD(P)-binding Rossmann-like Domain"/>
    <property type="match status" value="1"/>
</dbReference>
<dbReference type="SMART" id="SM00829">
    <property type="entry name" value="PKS_ER"/>
    <property type="match status" value="1"/>
</dbReference>
<dbReference type="GO" id="GO:0016491">
    <property type="term" value="F:oxidoreductase activity"/>
    <property type="evidence" value="ECO:0007669"/>
    <property type="project" value="InterPro"/>
</dbReference>
<evidence type="ECO:0000313" key="5">
    <source>
        <dbReference type="Proteomes" id="UP000465302"/>
    </source>
</evidence>
<dbReference type="EMBL" id="PDCP01000014">
    <property type="protein sequence ID" value="PEG39515.1"/>
    <property type="molecule type" value="Genomic_DNA"/>
</dbReference>
<dbReference type="EMBL" id="BLKS01000001">
    <property type="protein sequence ID" value="GFG48653.1"/>
    <property type="molecule type" value="Genomic_DNA"/>
</dbReference>
<dbReference type="InterPro" id="IPR020843">
    <property type="entry name" value="ER"/>
</dbReference>
<dbReference type="SUPFAM" id="SSF50129">
    <property type="entry name" value="GroES-like"/>
    <property type="match status" value="1"/>
</dbReference>
<dbReference type="AlphaFoldDB" id="A0A2A7N640"/>
<dbReference type="OrthoDB" id="3727682at2"/>
<dbReference type="InterPro" id="IPR050700">
    <property type="entry name" value="YIM1/Zinc_Alcohol_DH_Fams"/>
</dbReference>
<feature type="domain" description="Enoyl reductase (ER)" evidence="1">
    <location>
        <begin position="11"/>
        <end position="301"/>
    </location>
</feature>
<accession>A0A2A7N640</accession>
<dbReference type="InterPro" id="IPR036291">
    <property type="entry name" value="NAD(P)-bd_dom_sf"/>
</dbReference>
<evidence type="ECO:0000313" key="4">
    <source>
        <dbReference type="Proteomes" id="UP000220914"/>
    </source>
</evidence>
<gene>
    <name evidence="3" type="ORF">CQY20_09980</name>
    <name evidence="2" type="ORF">MAGR_00940</name>
</gene>
<proteinExistence type="predicted"/>
<evidence type="ECO:0000313" key="2">
    <source>
        <dbReference type="EMBL" id="GFG48653.1"/>
    </source>
</evidence>
<organism evidence="3 4">
    <name type="scientific">Mycolicibacterium agri</name>
    <name type="common">Mycobacterium agri</name>
    <dbReference type="NCBI Taxonomy" id="36811"/>
    <lineage>
        <taxon>Bacteria</taxon>
        <taxon>Bacillati</taxon>
        <taxon>Actinomycetota</taxon>
        <taxon>Actinomycetes</taxon>
        <taxon>Mycobacteriales</taxon>
        <taxon>Mycobacteriaceae</taxon>
        <taxon>Mycolicibacterium</taxon>
    </lineage>
</organism>
<comment type="caution">
    <text evidence="3">The sequence shown here is derived from an EMBL/GenBank/DDBJ whole genome shotgun (WGS) entry which is preliminary data.</text>
</comment>
<dbReference type="Pfam" id="PF13602">
    <property type="entry name" value="ADH_zinc_N_2"/>
    <property type="match status" value="1"/>
</dbReference>
<dbReference type="CDD" id="cd05289">
    <property type="entry name" value="MDR_like_2"/>
    <property type="match status" value="1"/>
</dbReference>
<dbReference type="PANTHER" id="PTHR11695">
    <property type="entry name" value="ALCOHOL DEHYDROGENASE RELATED"/>
    <property type="match status" value="1"/>
</dbReference>
<keyword evidence="4" id="KW-1185">Reference proteome</keyword>
<reference evidence="2 5" key="2">
    <citation type="journal article" date="2019" name="Emerg. Microbes Infect.">
        <title>Comprehensive subspecies identification of 175 nontuberculous mycobacteria species based on 7547 genomic profiles.</title>
        <authorList>
            <person name="Matsumoto Y."/>
            <person name="Kinjo T."/>
            <person name="Motooka D."/>
            <person name="Nabeya D."/>
            <person name="Jung N."/>
            <person name="Uechi K."/>
            <person name="Horii T."/>
            <person name="Iida T."/>
            <person name="Fujita J."/>
            <person name="Nakamura S."/>
        </authorList>
    </citation>
    <scope>NUCLEOTIDE SEQUENCE [LARGE SCALE GENOMIC DNA]</scope>
    <source>
        <strain evidence="2 5">JCM 6377</strain>
    </source>
</reference>
<dbReference type="SUPFAM" id="SSF51735">
    <property type="entry name" value="NAD(P)-binding Rossmann-fold domains"/>
    <property type="match status" value="1"/>
</dbReference>
<dbReference type="RefSeq" id="WP_097939920.1">
    <property type="nucleotide sequence ID" value="NZ_BLKS01000001.1"/>
</dbReference>
<dbReference type="PANTHER" id="PTHR11695:SF294">
    <property type="entry name" value="RETICULON-4-INTERACTING PROTEIN 1, MITOCHONDRIAL"/>
    <property type="match status" value="1"/>
</dbReference>
<dbReference type="Pfam" id="PF08240">
    <property type="entry name" value="ADH_N"/>
    <property type="match status" value="1"/>
</dbReference>
<sequence length="306" mass="32572">MQAIVARDRTAGISGLSLEDMPYPHMAENDVIVKVHAAAFTPDELEWPGTWTDRAGRDRAPTIPGHEVSGVVAELGFGTTGLAVGQRVFGLTDWARNGTLAEYVAVEARNLSPLSDGVDHVVAAALPMPGLTAWQGLFEHGRLASGQTVLVHGAAGGVGSVAVQLAHEAGAWVIGTGRGGHRDIVLHLGADDFVDLQQDRLEDLGKVDVVFDVLGGEILDRSTQLVRTGGTVVTIAEPPRIEPDGGRAIFFIVEPDRRQLADLEHRLRDGRLQPLVGAVFPLAQAISAFDPRNRGHGKTVIRVAED</sequence>
<protein>
    <submittedName>
        <fullName evidence="3">NADPH:quinone reductase</fullName>
    </submittedName>
</protein>
<dbReference type="Gene3D" id="3.90.180.10">
    <property type="entry name" value="Medium-chain alcohol dehydrogenases, catalytic domain"/>
    <property type="match status" value="1"/>
</dbReference>
<dbReference type="InterPro" id="IPR011032">
    <property type="entry name" value="GroES-like_sf"/>
</dbReference>